<evidence type="ECO:0000256" key="1">
    <source>
        <dbReference type="ARBA" id="ARBA00012528"/>
    </source>
</evidence>
<dbReference type="CDD" id="cd01949">
    <property type="entry name" value="GGDEF"/>
    <property type="match status" value="1"/>
</dbReference>
<dbReference type="Gene3D" id="3.30.70.270">
    <property type="match status" value="1"/>
</dbReference>
<dbReference type="InterPro" id="IPR000160">
    <property type="entry name" value="GGDEF_dom"/>
</dbReference>
<evidence type="ECO:0000256" key="2">
    <source>
        <dbReference type="ARBA" id="ARBA00034247"/>
    </source>
</evidence>
<evidence type="ECO:0000259" key="3">
    <source>
        <dbReference type="PROSITE" id="PS50887"/>
    </source>
</evidence>
<dbReference type="GO" id="GO:0016301">
    <property type="term" value="F:kinase activity"/>
    <property type="evidence" value="ECO:0007669"/>
    <property type="project" value="UniProtKB-KW"/>
</dbReference>
<protein>
    <recommendedName>
        <fullName evidence="1">diguanylate cyclase</fullName>
        <ecNumber evidence="1">2.7.7.65</ecNumber>
    </recommendedName>
</protein>
<dbReference type="RefSeq" id="WP_083497973.1">
    <property type="nucleotide sequence ID" value="NZ_CAAAIU010000017.1"/>
</dbReference>
<dbReference type="Proteomes" id="UP000054736">
    <property type="component" value="Unassembled WGS sequence"/>
</dbReference>
<dbReference type="GO" id="GO:0043709">
    <property type="term" value="P:cell adhesion involved in single-species biofilm formation"/>
    <property type="evidence" value="ECO:0007669"/>
    <property type="project" value="TreeGrafter"/>
</dbReference>
<dbReference type="InterPro" id="IPR050469">
    <property type="entry name" value="Diguanylate_Cyclase"/>
</dbReference>
<dbReference type="Pfam" id="PF00990">
    <property type="entry name" value="GGDEF"/>
    <property type="match status" value="1"/>
</dbReference>
<gene>
    <name evidence="4" type="ORF">Ldro_2646</name>
</gene>
<dbReference type="EMBL" id="LNXY01000028">
    <property type="protein sequence ID" value="KTC85474.1"/>
    <property type="molecule type" value="Genomic_DNA"/>
</dbReference>
<dbReference type="GO" id="GO:0005886">
    <property type="term" value="C:plasma membrane"/>
    <property type="evidence" value="ECO:0007669"/>
    <property type="project" value="TreeGrafter"/>
</dbReference>
<comment type="catalytic activity">
    <reaction evidence="2">
        <text>2 GTP = 3',3'-c-di-GMP + 2 diphosphate</text>
        <dbReference type="Rhea" id="RHEA:24898"/>
        <dbReference type="ChEBI" id="CHEBI:33019"/>
        <dbReference type="ChEBI" id="CHEBI:37565"/>
        <dbReference type="ChEBI" id="CHEBI:58805"/>
        <dbReference type="EC" id="2.7.7.65"/>
    </reaction>
</comment>
<keyword evidence="4" id="KW-0418">Kinase</keyword>
<evidence type="ECO:0000313" key="5">
    <source>
        <dbReference type="Proteomes" id="UP000054736"/>
    </source>
</evidence>
<dbReference type="GO" id="GO:0052621">
    <property type="term" value="F:diguanylate cyclase activity"/>
    <property type="evidence" value="ECO:0007669"/>
    <property type="project" value="UniProtKB-EC"/>
</dbReference>
<dbReference type="PATRIC" id="fig|1212489.4.peg.2788"/>
<dbReference type="PANTHER" id="PTHR45138:SF9">
    <property type="entry name" value="DIGUANYLATE CYCLASE DGCM-RELATED"/>
    <property type="match status" value="1"/>
</dbReference>
<dbReference type="NCBIfam" id="TIGR00254">
    <property type="entry name" value="GGDEF"/>
    <property type="match status" value="1"/>
</dbReference>
<name>A0A0W0SPY9_9GAMM</name>
<dbReference type="SUPFAM" id="SSF55073">
    <property type="entry name" value="Nucleotide cyclase"/>
    <property type="match status" value="1"/>
</dbReference>
<dbReference type="InterPro" id="IPR043128">
    <property type="entry name" value="Rev_trsase/Diguanyl_cyclase"/>
</dbReference>
<dbReference type="PROSITE" id="PS50887">
    <property type="entry name" value="GGDEF"/>
    <property type="match status" value="1"/>
</dbReference>
<feature type="domain" description="GGDEF" evidence="3">
    <location>
        <begin position="1"/>
        <end position="100"/>
    </location>
</feature>
<dbReference type="OrthoDB" id="9803824at2"/>
<dbReference type="GO" id="GO:1902201">
    <property type="term" value="P:negative regulation of bacterial-type flagellum-dependent cell motility"/>
    <property type="evidence" value="ECO:0007669"/>
    <property type="project" value="TreeGrafter"/>
</dbReference>
<keyword evidence="5" id="KW-1185">Reference proteome</keyword>
<organism evidence="4 5">
    <name type="scientific">Legionella drozanskii LLAP-1</name>
    <dbReference type="NCBI Taxonomy" id="1212489"/>
    <lineage>
        <taxon>Bacteria</taxon>
        <taxon>Pseudomonadati</taxon>
        <taxon>Pseudomonadota</taxon>
        <taxon>Gammaproteobacteria</taxon>
        <taxon>Legionellales</taxon>
        <taxon>Legionellaceae</taxon>
        <taxon>Legionella</taxon>
    </lineage>
</organism>
<accession>A0A0W0SPY9</accession>
<keyword evidence="4" id="KW-0808">Transferase</keyword>
<dbReference type="InterPro" id="IPR029787">
    <property type="entry name" value="Nucleotide_cyclase"/>
</dbReference>
<sequence length="103" mass="11574">MRDFARKSDIVCRYGGEEFIFVMPEIFAKKALQRAKSLREAVGHIHLRYGGVALTQITISIGLATYPKHGENRHDLIAASDLALYKAKNTGRNKQNCIKKNSI</sequence>
<evidence type="ECO:0000313" key="4">
    <source>
        <dbReference type="EMBL" id="KTC85474.1"/>
    </source>
</evidence>
<comment type="caution">
    <text evidence="4">The sequence shown here is derived from an EMBL/GenBank/DDBJ whole genome shotgun (WGS) entry which is preliminary data.</text>
</comment>
<dbReference type="EC" id="2.7.7.65" evidence="1"/>
<proteinExistence type="predicted"/>
<reference evidence="4 5" key="1">
    <citation type="submission" date="2015-11" db="EMBL/GenBank/DDBJ databases">
        <title>Genomic analysis of 38 Legionella species identifies large and diverse effector repertoires.</title>
        <authorList>
            <person name="Burstein D."/>
            <person name="Amaro F."/>
            <person name="Zusman T."/>
            <person name="Lifshitz Z."/>
            <person name="Cohen O."/>
            <person name="Gilbert J.A."/>
            <person name="Pupko T."/>
            <person name="Shuman H.A."/>
            <person name="Segal G."/>
        </authorList>
    </citation>
    <scope>NUCLEOTIDE SEQUENCE [LARGE SCALE GENOMIC DNA]</scope>
    <source>
        <strain evidence="4 5">ATCC 700990</strain>
    </source>
</reference>
<dbReference type="STRING" id="1212489.Ldro_2646"/>
<dbReference type="PANTHER" id="PTHR45138">
    <property type="entry name" value="REGULATORY COMPONENTS OF SENSORY TRANSDUCTION SYSTEM"/>
    <property type="match status" value="1"/>
</dbReference>
<dbReference type="AlphaFoldDB" id="A0A0W0SPY9"/>